<dbReference type="Pfam" id="PF02311">
    <property type="entry name" value="AraC_binding"/>
    <property type="match status" value="1"/>
</dbReference>
<dbReference type="Gene3D" id="1.10.10.60">
    <property type="entry name" value="Homeodomain-like"/>
    <property type="match status" value="2"/>
</dbReference>
<comment type="caution">
    <text evidence="5">The sequence shown here is derived from an EMBL/GenBank/DDBJ whole genome shotgun (WGS) entry which is preliminary data.</text>
</comment>
<dbReference type="PANTHER" id="PTHR43280:SF30">
    <property type="entry name" value="MMSAB OPERON REGULATORY PROTEIN"/>
    <property type="match status" value="1"/>
</dbReference>
<keyword evidence="2" id="KW-0238">DNA-binding</keyword>
<dbReference type="GO" id="GO:0003700">
    <property type="term" value="F:DNA-binding transcription factor activity"/>
    <property type="evidence" value="ECO:0007669"/>
    <property type="project" value="InterPro"/>
</dbReference>
<dbReference type="GO" id="GO:0043565">
    <property type="term" value="F:sequence-specific DNA binding"/>
    <property type="evidence" value="ECO:0007669"/>
    <property type="project" value="InterPro"/>
</dbReference>
<dbReference type="PANTHER" id="PTHR43280">
    <property type="entry name" value="ARAC-FAMILY TRANSCRIPTIONAL REGULATOR"/>
    <property type="match status" value="1"/>
</dbReference>
<feature type="domain" description="HTH araC/xylS-type" evidence="4">
    <location>
        <begin position="193"/>
        <end position="291"/>
    </location>
</feature>
<sequence>MESYYKYLPTSGEDDKWGMTLLNAGCGEIMDTESYPVQNHPAPYQFKWQNGRLLQEYQLIYISKGEGIFESESAGTMPVHAGTIILLFPGEWHRYCPNLNTGWVEYWVGFKGNIADSILENSFFQRKSPLIHTGIRPDIISLYQDIMVHTQTESPGYQPLVSGMVVHLLGLIYSLTKQQGLAQEIGDHQQLVQKAMVLIREVTETKITLEDIADQLQIGYSLFRKIFKKHTGLAPGQYLNQLKIERAKNHLLYSDKLIKEIAYELNFESEYYFSKFFKEKTGFSPLAFKKNYTLVRT</sequence>
<gene>
    <name evidence="5" type="ORF">C4F49_04970</name>
</gene>
<evidence type="ECO:0000256" key="1">
    <source>
        <dbReference type="ARBA" id="ARBA00023015"/>
    </source>
</evidence>
<reference evidence="5" key="1">
    <citation type="submission" date="2018-02" db="EMBL/GenBank/DDBJ databases">
        <authorList>
            <person name="Vasarhelyi B.M."/>
            <person name="Deshmukh S."/>
            <person name="Balint B."/>
            <person name="Kukolya J."/>
        </authorList>
    </citation>
    <scope>NUCLEOTIDE SEQUENCE</scope>
    <source>
        <strain evidence="5">KB22</strain>
    </source>
</reference>
<dbReference type="EMBL" id="PRDK01000003">
    <property type="protein sequence ID" value="MBE8713024.1"/>
    <property type="molecule type" value="Genomic_DNA"/>
</dbReference>
<dbReference type="Pfam" id="PF12833">
    <property type="entry name" value="HTH_18"/>
    <property type="match status" value="1"/>
</dbReference>
<dbReference type="InterPro" id="IPR009057">
    <property type="entry name" value="Homeodomain-like_sf"/>
</dbReference>
<dbReference type="PROSITE" id="PS01124">
    <property type="entry name" value="HTH_ARAC_FAMILY_2"/>
    <property type="match status" value="1"/>
</dbReference>
<dbReference type="SUPFAM" id="SSF46689">
    <property type="entry name" value="Homeodomain-like"/>
    <property type="match status" value="2"/>
</dbReference>
<accession>A0A928YPK8</accession>
<evidence type="ECO:0000313" key="6">
    <source>
        <dbReference type="Proteomes" id="UP000616201"/>
    </source>
</evidence>
<keyword evidence="1" id="KW-0805">Transcription regulation</keyword>
<organism evidence="5 6">
    <name type="scientific">Sphingobacterium hungaricum</name>
    <dbReference type="NCBI Taxonomy" id="2082723"/>
    <lineage>
        <taxon>Bacteria</taxon>
        <taxon>Pseudomonadati</taxon>
        <taxon>Bacteroidota</taxon>
        <taxon>Sphingobacteriia</taxon>
        <taxon>Sphingobacteriales</taxon>
        <taxon>Sphingobacteriaceae</taxon>
        <taxon>Sphingobacterium</taxon>
    </lineage>
</organism>
<keyword evidence="6" id="KW-1185">Reference proteome</keyword>
<dbReference type="PROSITE" id="PS00041">
    <property type="entry name" value="HTH_ARAC_FAMILY_1"/>
    <property type="match status" value="2"/>
</dbReference>
<dbReference type="SUPFAM" id="SSF51215">
    <property type="entry name" value="Regulatory protein AraC"/>
    <property type="match status" value="1"/>
</dbReference>
<name>A0A928YPK8_9SPHI</name>
<dbReference type="RefSeq" id="WP_196935708.1">
    <property type="nucleotide sequence ID" value="NZ_MU158698.1"/>
</dbReference>
<evidence type="ECO:0000259" key="4">
    <source>
        <dbReference type="PROSITE" id="PS01124"/>
    </source>
</evidence>
<evidence type="ECO:0000313" key="5">
    <source>
        <dbReference type="EMBL" id="MBE8713024.1"/>
    </source>
</evidence>
<dbReference type="SMART" id="SM00342">
    <property type="entry name" value="HTH_ARAC"/>
    <property type="match status" value="1"/>
</dbReference>
<proteinExistence type="predicted"/>
<dbReference type="AlphaFoldDB" id="A0A928YPK8"/>
<dbReference type="InterPro" id="IPR037923">
    <property type="entry name" value="HTH-like"/>
</dbReference>
<dbReference type="InterPro" id="IPR018060">
    <property type="entry name" value="HTH_AraC"/>
</dbReference>
<evidence type="ECO:0000256" key="2">
    <source>
        <dbReference type="ARBA" id="ARBA00023125"/>
    </source>
</evidence>
<keyword evidence="3" id="KW-0804">Transcription</keyword>
<evidence type="ECO:0000256" key="3">
    <source>
        <dbReference type="ARBA" id="ARBA00023163"/>
    </source>
</evidence>
<dbReference type="InterPro" id="IPR003313">
    <property type="entry name" value="AraC-bd"/>
</dbReference>
<dbReference type="InterPro" id="IPR018062">
    <property type="entry name" value="HTH_AraC-typ_CS"/>
</dbReference>
<dbReference type="Gene3D" id="2.60.120.280">
    <property type="entry name" value="Regulatory protein AraC"/>
    <property type="match status" value="1"/>
</dbReference>
<protein>
    <submittedName>
        <fullName evidence="5">AraC family transcriptional regulator</fullName>
    </submittedName>
</protein>
<dbReference type="Proteomes" id="UP000616201">
    <property type="component" value="Unassembled WGS sequence"/>
</dbReference>